<name>A0AAD3ATU9_FRATT</name>
<dbReference type="AlphaFoldDB" id="A0AAD3ATU9"/>
<reference evidence="2 3" key="1">
    <citation type="submission" date="2014-03" db="EMBL/GenBank/DDBJ databases">
        <title>The Genome Sequence of Francisella tularensis subsp. tularensis str. SCHU S4 substr. FSC043.</title>
        <authorList>
            <consortium name="The Broad Institute Genomics Platform"/>
            <consortium name="The Broad Institute Genome Sequencing Center for Infectious Disease"/>
            <person name="Chapman S.B."/>
            <person name="Guina T."/>
            <person name="Gelhaus C."/>
            <person name="Comer J."/>
            <person name="Sellati T."/>
            <person name="Sjostedt A."/>
            <person name="Young S.K."/>
            <person name="Zeng Q."/>
            <person name="Gargeya S."/>
            <person name="Abouelleil A."/>
            <person name="Alvarado L."/>
            <person name="Chapman S.B."/>
            <person name="Gainer-Dewar J."/>
            <person name="Goldberg J."/>
            <person name="Griggs A."/>
            <person name="Gujja S."/>
            <person name="Hansen M."/>
            <person name="Howarth C."/>
            <person name="Imamovic A."/>
            <person name="Larimer J."/>
            <person name="Murphy C."/>
            <person name="Naylor J."/>
            <person name="Pearson M."/>
            <person name="Poon T.W."/>
            <person name="Priest M."/>
            <person name="Roberts A."/>
            <person name="Saif S."/>
            <person name="Shea T."/>
            <person name="Sykes S."/>
            <person name="Wortman J."/>
            <person name="Nusbaum C."/>
            <person name="Birren B."/>
        </authorList>
    </citation>
    <scope>NUCLEOTIDE SEQUENCE [LARGE SCALE GENOMIC DNA]</scope>
    <source>
        <strain evidence="2 3">Schu S4</strain>
    </source>
</reference>
<organism evidence="2 3">
    <name type="scientific">Francisella tularensis subsp. tularensis str. SCHU S4 substr. FSC237</name>
    <dbReference type="NCBI Taxonomy" id="1341660"/>
    <lineage>
        <taxon>Bacteria</taxon>
        <taxon>Pseudomonadati</taxon>
        <taxon>Pseudomonadota</taxon>
        <taxon>Gammaproteobacteria</taxon>
        <taxon>Thiotrichales</taxon>
        <taxon>Francisellaceae</taxon>
        <taxon>Francisella</taxon>
    </lineage>
</organism>
<sequence length="99" mass="11475">MKIDFDAITEFNVRQPLSQKSKFNFIPDRTNWQFVKNNINILVFSAVYEVIAIPLYYKLDHRGNSDSQTRIDLVKKFVNKFGKECIGSILGDREFGLLG</sequence>
<accession>A0AAD3ATU9</accession>
<keyword evidence="1" id="KW-0812">Transmembrane</keyword>
<evidence type="ECO:0000256" key="1">
    <source>
        <dbReference type="SAM" id="Phobius"/>
    </source>
</evidence>
<dbReference type="EMBL" id="JIDS01000002">
    <property type="protein sequence ID" value="EZK38885.1"/>
    <property type="molecule type" value="Genomic_DNA"/>
</dbReference>
<evidence type="ECO:0000313" key="2">
    <source>
        <dbReference type="EMBL" id="EZK38885.1"/>
    </source>
</evidence>
<comment type="caution">
    <text evidence="2">The sequence shown here is derived from an EMBL/GenBank/DDBJ whole genome shotgun (WGS) entry which is preliminary data.</text>
</comment>
<proteinExistence type="predicted"/>
<gene>
    <name evidence="2" type="ORF">P250_03669</name>
</gene>
<keyword evidence="1" id="KW-0472">Membrane</keyword>
<feature type="transmembrane region" description="Helical" evidence="1">
    <location>
        <begin position="39"/>
        <end position="57"/>
    </location>
</feature>
<protein>
    <submittedName>
        <fullName evidence="2">Uncharacterized protein</fullName>
    </submittedName>
</protein>
<keyword evidence="1" id="KW-1133">Transmembrane helix</keyword>
<evidence type="ECO:0000313" key="3">
    <source>
        <dbReference type="Proteomes" id="UP000023806"/>
    </source>
</evidence>
<dbReference type="Proteomes" id="UP000023806">
    <property type="component" value="Unassembled WGS sequence"/>
</dbReference>